<dbReference type="SUPFAM" id="SSF48097">
    <property type="entry name" value="Regulator of G-protein signaling, RGS"/>
    <property type="match status" value="1"/>
</dbReference>
<comment type="similarity">
    <text evidence="1">Belongs to the sorting nexin family.</text>
</comment>
<dbReference type="InterPro" id="IPR016477">
    <property type="entry name" value="Fructo-/Ketosamine-3-kinase"/>
</dbReference>
<comment type="caution">
    <text evidence="9">The sequence shown here is derived from an EMBL/GenBank/DDBJ whole genome shotgun (WGS) entry which is preliminary data.</text>
</comment>
<gene>
    <name evidence="9" type="primary">Necator_chrIV.g16535</name>
    <name evidence="9" type="ORF">RB195_003238</name>
</gene>
<feature type="compositionally biased region" description="Low complexity" evidence="4">
    <location>
        <begin position="531"/>
        <end position="544"/>
    </location>
</feature>
<keyword evidence="5" id="KW-0812">Transmembrane</keyword>
<accession>A0ABR1DMN5</accession>
<evidence type="ECO:0000256" key="2">
    <source>
        <dbReference type="ARBA" id="ARBA00011961"/>
    </source>
</evidence>
<dbReference type="Pfam" id="PF00615">
    <property type="entry name" value="RGS"/>
    <property type="match status" value="1"/>
</dbReference>
<dbReference type="Pfam" id="PF08628">
    <property type="entry name" value="Nexin_C"/>
    <property type="match status" value="1"/>
</dbReference>
<dbReference type="PANTHER" id="PTHR22775:SF3">
    <property type="entry name" value="SORTING NEXIN-13"/>
    <property type="match status" value="1"/>
</dbReference>
<evidence type="ECO:0000256" key="1">
    <source>
        <dbReference type="ARBA" id="ARBA00010883"/>
    </source>
</evidence>
<dbReference type="PROSITE" id="PS50132">
    <property type="entry name" value="RGS"/>
    <property type="match status" value="1"/>
</dbReference>
<dbReference type="EMBL" id="JAVFWL010000004">
    <property type="protein sequence ID" value="KAK6751699.1"/>
    <property type="molecule type" value="Genomic_DNA"/>
</dbReference>
<keyword evidence="10" id="KW-1185">Reference proteome</keyword>
<dbReference type="Pfam" id="PF03881">
    <property type="entry name" value="Fructosamin_kin"/>
    <property type="match status" value="1"/>
</dbReference>
<evidence type="ECO:0000259" key="6">
    <source>
        <dbReference type="PROSITE" id="PS50132"/>
    </source>
</evidence>
<keyword evidence="5" id="KW-0472">Membrane</keyword>
<dbReference type="Proteomes" id="UP001303046">
    <property type="component" value="Unassembled WGS sequence"/>
</dbReference>
<keyword evidence="5" id="KW-1133">Transmembrane helix</keyword>
<evidence type="ECO:0000259" key="8">
    <source>
        <dbReference type="PROSITE" id="PS51207"/>
    </source>
</evidence>
<evidence type="ECO:0000259" key="7">
    <source>
        <dbReference type="PROSITE" id="PS50195"/>
    </source>
</evidence>
<protein>
    <recommendedName>
        <fullName evidence="2">protein-ribulosamine 3-kinase</fullName>
        <ecNumber evidence="2">2.7.1.172</ecNumber>
    </recommendedName>
</protein>
<dbReference type="Gene3D" id="1.10.167.10">
    <property type="entry name" value="Regulator of G-protein Signalling 4, domain 2"/>
    <property type="match status" value="1"/>
</dbReference>
<dbReference type="PROSITE" id="PS50195">
    <property type="entry name" value="PX"/>
    <property type="match status" value="1"/>
</dbReference>
<dbReference type="SMART" id="SM00313">
    <property type="entry name" value="PXA"/>
    <property type="match status" value="1"/>
</dbReference>
<reference evidence="9 10" key="1">
    <citation type="submission" date="2023-08" db="EMBL/GenBank/DDBJ databases">
        <title>A Necator americanus chromosomal reference genome.</title>
        <authorList>
            <person name="Ilik V."/>
            <person name="Petrzelkova K.J."/>
            <person name="Pardy F."/>
            <person name="Fuh T."/>
            <person name="Niatou-Singa F.S."/>
            <person name="Gouil Q."/>
            <person name="Baker L."/>
            <person name="Ritchie M.E."/>
            <person name="Jex A.R."/>
            <person name="Gazzola D."/>
            <person name="Li H."/>
            <person name="Toshio Fujiwara R."/>
            <person name="Zhan B."/>
            <person name="Aroian R.V."/>
            <person name="Pafco B."/>
            <person name="Schwarz E.M."/>
        </authorList>
    </citation>
    <scope>NUCLEOTIDE SEQUENCE [LARGE SCALE GENOMIC DNA]</scope>
    <source>
        <strain evidence="9 10">Aroian</strain>
        <tissue evidence="9">Whole animal</tissue>
    </source>
</reference>
<dbReference type="InterPro" id="IPR044926">
    <property type="entry name" value="RGS_subdomain_2"/>
</dbReference>
<comment type="catalytic activity">
    <reaction evidence="3">
        <text>N(6)-D-ribulosyl-L-lysyl-[protein] + ATP = N(6)-(3-O-phospho-D-ribulosyl)-L-lysyl-[protein] + ADP + H(+)</text>
        <dbReference type="Rhea" id="RHEA:48432"/>
        <dbReference type="Rhea" id="RHEA-COMP:12103"/>
        <dbReference type="Rhea" id="RHEA-COMP:12104"/>
        <dbReference type="ChEBI" id="CHEBI:15378"/>
        <dbReference type="ChEBI" id="CHEBI:30616"/>
        <dbReference type="ChEBI" id="CHEBI:90418"/>
        <dbReference type="ChEBI" id="CHEBI:90420"/>
        <dbReference type="ChEBI" id="CHEBI:456216"/>
        <dbReference type="EC" id="2.7.1.172"/>
    </reaction>
    <physiologicalReaction direction="left-to-right" evidence="3">
        <dbReference type="Rhea" id="RHEA:48433"/>
    </physiologicalReaction>
</comment>
<dbReference type="CDD" id="cd08719">
    <property type="entry name" value="RGS_SNX13"/>
    <property type="match status" value="1"/>
</dbReference>
<evidence type="ECO:0000313" key="9">
    <source>
        <dbReference type="EMBL" id="KAK6751699.1"/>
    </source>
</evidence>
<dbReference type="Pfam" id="PF02194">
    <property type="entry name" value="PXA"/>
    <property type="match status" value="1"/>
</dbReference>
<dbReference type="InterPro" id="IPR036305">
    <property type="entry name" value="RGS_sf"/>
</dbReference>
<dbReference type="InterPro" id="IPR001683">
    <property type="entry name" value="PX_dom"/>
</dbReference>
<dbReference type="InterPro" id="IPR011009">
    <property type="entry name" value="Kinase-like_dom_sf"/>
</dbReference>
<evidence type="ECO:0000256" key="4">
    <source>
        <dbReference type="SAM" id="MobiDB-lite"/>
    </source>
</evidence>
<evidence type="ECO:0000256" key="3">
    <source>
        <dbReference type="ARBA" id="ARBA00048655"/>
    </source>
</evidence>
<proteinExistence type="inferred from homology"/>
<feature type="domain" description="PX" evidence="7">
    <location>
        <begin position="566"/>
        <end position="686"/>
    </location>
</feature>
<name>A0ABR1DMN5_NECAM</name>
<dbReference type="SMART" id="SM00315">
    <property type="entry name" value="RGS"/>
    <property type="match status" value="1"/>
</dbReference>
<dbReference type="Pfam" id="PF00787">
    <property type="entry name" value="PX"/>
    <property type="match status" value="1"/>
</dbReference>
<dbReference type="InterPro" id="IPR003114">
    <property type="entry name" value="Phox_assoc"/>
</dbReference>
<dbReference type="Gene3D" id="3.30.1520.10">
    <property type="entry name" value="Phox-like domain"/>
    <property type="match status" value="1"/>
</dbReference>
<dbReference type="SUPFAM" id="SSF56112">
    <property type="entry name" value="Protein kinase-like (PK-like)"/>
    <property type="match status" value="1"/>
</dbReference>
<dbReference type="SMART" id="SM00312">
    <property type="entry name" value="PX"/>
    <property type="match status" value="1"/>
</dbReference>
<dbReference type="PROSITE" id="PS51207">
    <property type="entry name" value="PXA"/>
    <property type="match status" value="1"/>
</dbReference>
<feature type="transmembrane region" description="Helical" evidence="5">
    <location>
        <begin position="12"/>
        <end position="45"/>
    </location>
</feature>
<feature type="domain" description="PXA" evidence="8">
    <location>
        <begin position="96"/>
        <end position="285"/>
    </location>
</feature>
<sequence length="1238" mass="139745">MISRSSQLYIALGIALSLGSFGLHGLFVFLICILCFVGGFSYIIYRRGEENYRELEADFNALKDFKFRPGIGTFLKNRNRFNDKSMYEQIHSMTNSPGMDAVLEQMLSYVMRDFVDSWYKKITNDELFRESLKRTARRSIGSLSQCMRQVDWVPFFTRHVVDDFASHLRLYRMASEKFKFLGKKDEIITSENDLLSHFFDYELEMEKTLCRDLLCTTPHYENAYLHDVVDIVLYLIMPPEDFRCRPLRFLLREVIVRRLILPLLDHFSEADEMNQILIWLLSEISPRPDDFIICLENSNSLDELEAIYKSVQEEKVVLRGKDSGGEQGVFVKQQLSSLDFVDSLIKKRLILLANNTVDNGGLDVARALCLSDDGLVQLPLHVVLTNGVAVSYFIDYLQTVGGQNYIDFYLAIEGFKVSVEHQLRTLSNGETVGSDVYETIKEAAQFMYQQYLSQEAITRVPLDESVIAKFLARVRNDEPCDFWFEQIQEKVIEILRTDEHFYPGFKKNPLYAKMLVELGINSDEDRPETPASDAGSAYSASGVSDQERRTSSSEIIEESMVNDGKPVMSAAVETLGIGQQGRQSFALYNVRVSRSVNGKKVSGWNVLRRYSDFHTLHAFIIQKYPKLSNLSFPGKKTFNNLDAHFLERRTKALNLFLDCVLQPSMFDTYAELESIMFDFLSQKEYLGNREPIAKKVISAMFDPIKLGVKAVGSTVLAVPDQVYGGVSKVGAGINNAAKVIIHPLNGAPKAPVIDTDRVAAAITDDDSTADNNIPLRVLILFVDEVFGVRARNAWFRRQLVTVLRQFVTPFGTSINKRIVDLVHWLTSEQQVTLYFTALRDSVWPNGQLASSSLPRSPELKARARILAKSLMLSALPDELRLILGADTTYTGINTISCALQNKQLNRRLLRMCRGAGLRFMSKAAETMEEALRKALNEEVKPFGRGGGGCINSGRGYESKSLGKVFVKSNIKKGSDVMFRGEFASLKAMLETGTVRVPRPISVVNLGAHGWALVTEYIEMGGGNRQDLVKLGTQLARMHKHNEECLQASERSGSYVGGGHTTGNYKQGVKQFGFHTSTCCGFIPQNNEWCDDWATFFVRNRLKLQVDLLIEKGDRDIKSVWPELERKATQLLAPCADVVPGLIHGDLWGGNWSSCDDGPVIFDPAGAFCDPEFEQGIMNMFGGYGSDFWAEYHKVLPERPGRRQRVLLYELFHHLNHWNHFGSSYKGSSMSIIHQITGS</sequence>
<dbReference type="Gene3D" id="3.30.200.20">
    <property type="entry name" value="Phosphorylase Kinase, domain 1"/>
    <property type="match status" value="1"/>
</dbReference>
<dbReference type="InterPro" id="IPR037896">
    <property type="entry name" value="SNX13_RGS"/>
</dbReference>
<dbReference type="InterPro" id="IPR013937">
    <property type="entry name" value="Sorting_nexin_C"/>
</dbReference>
<dbReference type="InterPro" id="IPR016137">
    <property type="entry name" value="RGS"/>
</dbReference>
<evidence type="ECO:0000313" key="10">
    <source>
        <dbReference type="Proteomes" id="UP001303046"/>
    </source>
</evidence>
<feature type="domain" description="RGS" evidence="6">
    <location>
        <begin position="379"/>
        <end position="498"/>
    </location>
</feature>
<dbReference type="PANTHER" id="PTHR22775">
    <property type="entry name" value="SORTING NEXIN"/>
    <property type="match status" value="1"/>
</dbReference>
<dbReference type="SUPFAM" id="SSF64268">
    <property type="entry name" value="PX domain"/>
    <property type="match status" value="1"/>
</dbReference>
<evidence type="ECO:0000256" key="5">
    <source>
        <dbReference type="SAM" id="Phobius"/>
    </source>
</evidence>
<dbReference type="InterPro" id="IPR036871">
    <property type="entry name" value="PX_dom_sf"/>
</dbReference>
<dbReference type="EC" id="2.7.1.172" evidence="2"/>
<feature type="region of interest" description="Disordered" evidence="4">
    <location>
        <begin position="522"/>
        <end position="553"/>
    </location>
</feature>
<organism evidence="9 10">
    <name type="scientific">Necator americanus</name>
    <name type="common">Human hookworm</name>
    <dbReference type="NCBI Taxonomy" id="51031"/>
    <lineage>
        <taxon>Eukaryota</taxon>
        <taxon>Metazoa</taxon>
        <taxon>Ecdysozoa</taxon>
        <taxon>Nematoda</taxon>
        <taxon>Chromadorea</taxon>
        <taxon>Rhabditida</taxon>
        <taxon>Rhabditina</taxon>
        <taxon>Rhabditomorpha</taxon>
        <taxon>Strongyloidea</taxon>
        <taxon>Ancylostomatidae</taxon>
        <taxon>Bunostominae</taxon>
        <taxon>Necator</taxon>
    </lineage>
</organism>
<dbReference type="Gene3D" id="3.90.1200.10">
    <property type="match status" value="1"/>
</dbReference>